<reference evidence="2 3" key="1">
    <citation type="journal article" date="2021" name="J. Microbiol. Biotechnol.">
        <title>An Efficient Markerless Deletion System Suitable for the Industrial Strains of Streptomyces.</title>
        <authorList>
            <person name="Dong J."/>
            <person name="Wei J."/>
            <person name="Li H."/>
            <person name="Zhao S."/>
            <person name="Guan W."/>
        </authorList>
    </citation>
    <scope>NUCLEOTIDE SEQUENCE [LARGE SCALE GENOMIC DNA]</scope>
    <source>
        <strain evidence="2 3">CICC 11043</strain>
    </source>
</reference>
<reference evidence="2 3" key="2">
    <citation type="journal article" date="2024" name="Microb. Biotechnol.">
        <title>The involvement of multiple ABC transporters in daunorubicin efflux in Streptomyces coeruleorubidus.</title>
        <authorList>
            <person name="Dong J."/>
            <person name="Ning J."/>
            <person name="Tian Y."/>
            <person name="Li H."/>
            <person name="Chen H."/>
            <person name="Guan W."/>
        </authorList>
    </citation>
    <scope>NUCLEOTIDE SEQUENCE [LARGE SCALE GENOMIC DNA]</scope>
    <source>
        <strain evidence="2 3">CICC 11043</strain>
    </source>
</reference>
<proteinExistence type="predicted"/>
<evidence type="ECO:0000313" key="2">
    <source>
        <dbReference type="EMBL" id="WOT34901.1"/>
    </source>
</evidence>
<accession>A0ABZ0KAD7</accession>
<evidence type="ECO:0000313" key="3">
    <source>
        <dbReference type="Proteomes" id="UP001305002"/>
    </source>
</evidence>
<keyword evidence="3" id="KW-1185">Reference proteome</keyword>
<dbReference type="RefSeq" id="WP_230528766.1">
    <property type="nucleotide sequence ID" value="NZ_BMSO01000009.1"/>
</dbReference>
<evidence type="ECO:0000256" key="1">
    <source>
        <dbReference type="SAM" id="MobiDB-lite"/>
    </source>
</evidence>
<sequence length="108" mass="12218">MRLDEGMLGYFRDVAKEMVSRFGISRAEAVARLNDRYQDAGISPYSDLMCHELPEYWAYDLYCYPDEEGRLPTGDEDDDESIDFSGLKVRPAPEAGSPVWTIGGRDEA</sequence>
<gene>
    <name evidence="2" type="ORF">R5U08_12500</name>
</gene>
<dbReference type="EMBL" id="CP137524">
    <property type="protein sequence ID" value="WOT34901.1"/>
    <property type="molecule type" value="Genomic_DNA"/>
</dbReference>
<organism evidence="2 3">
    <name type="scientific">Streptomyces coeruleorubidus</name>
    <dbReference type="NCBI Taxonomy" id="116188"/>
    <lineage>
        <taxon>Bacteria</taxon>
        <taxon>Bacillati</taxon>
        <taxon>Actinomycetota</taxon>
        <taxon>Actinomycetes</taxon>
        <taxon>Kitasatosporales</taxon>
        <taxon>Streptomycetaceae</taxon>
        <taxon>Streptomyces</taxon>
    </lineage>
</organism>
<dbReference type="Proteomes" id="UP001305002">
    <property type="component" value="Chromosome"/>
</dbReference>
<name>A0ABZ0KAD7_STRC4</name>
<feature type="region of interest" description="Disordered" evidence="1">
    <location>
        <begin position="70"/>
        <end position="108"/>
    </location>
</feature>
<protein>
    <submittedName>
        <fullName evidence="2">Uncharacterized protein</fullName>
    </submittedName>
</protein>